<dbReference type="InterPro" id="IPR003888">
    <property type="entry name" value="FYrich_N"/>
</dbReference>
<dbReference type="Proteomes" id="UP001293593">
    <property type="component" value="Unassembled WGS sequence"/>
</dbReference>
<dbReference type="GO" id="GO:0003677">
    <property type="term" value="F:DNA binding"/>
    <property type="evidence" value="ECO:0007669"/>
    <property type="project" value="UniProtKB-KW"/>
</dbReference>
<feature type="region of interest" description="Disordered" evidence="13">
    <location>
        <begin position="2023"/>
        <end position="2047"/>
    </location>
</feature>
<dbReference type="PROSITE" id="PS50016">
    <property type="entry name" value="ZF_PHD_2"/>
    <property type="match status" value="2"/>
</dbReference>
<accession>A0AAE1MLA2</accession>
<feature type="domain" description="PHD-type" evidence="15">
    <location>
        <begin position="70"/>
        <end position="121"/>
    </location>
</feature>
<feature type="region of interest" description="Disordered" evidence="13">
    <location>
        <begin position="1874"/>
        <end position="1917"/>
    </location>
</feature>
<evidence type="ECO:0000256" key="7">
    <source>
        <dbReference type="ARBA" id="ARBA00023117"/>
    </source>
</evidence>
<dbReference type="GO" id="GO:0008270">
    <property type="term" value="F:zinc ion binding"/>
    <property type="evidence" value="ECO:0007669"/>
    <property type="project" value="UniProtKB-KW"/>
</dbReference>
<evidence type="ECO:0000256" key="12">
    <source>
        <dbReference type="PROSITE-ProRule" id="PRU00146"/>
    </source>
</evidence>
<evidence type="ECO:0000256" key="2">
    <source>
        <dbReference type="ARBA" id="ARBA00007444"/>
    </source>
</evidence>
<gene>
    <name evidence="16" type="ORF">QN277_020691</name>
</gene>
<evidence type="ECO:0000259" key="15">
    <source>
        <dbReference type="PROSITE" id="PS50016"/>
    </source>
</evidence>
<dbReference type="Pfam" id="PF01429">
    <property type="entry name" value="MBD"/>
    <property type="match status" value="1"/>
</dbReference>
<dbReference type="PROSITE" id="PS51542">
    <property type="entry name" value="FYRN"/>
    <property type="match status" value="1"/>
</dbReference>
<dbReference type="SUPFAM" id="SSF47370">
    <property type="entry name" value="Bromodomain"/>
    <property type="match status" value="1"/>
</dbReference>
<feature type="region of interest" description="Disordered" evidence="13">
    <location>
        <begin position="2202"/>
        <end position="2225"/>
    </location>
</feature>
<evidence type="ECO:0000256" key="5">
    <source>
        <dbReference type="ARBA" id="ARBA00022833"/>
    </source>
</evidence>
<dbReference type="InterPro" id="IPR028942">
    <property type="entry name" value="WHIM1_dom"/>
</dbReference>
<keyword evidence="4 12" id="KW-0863">Zinc-finger</keyword>
<dbReference type="InterPro" id="IPR001739">
    <property type="entry name" value="Methyl_CpG_DNA-bd"/>
</dbReference>
<dbReference type="Pfam" id="PF00628">
    <property type="entry name" value="PHD"/>
    <property type="match status" value="2"/>
</dbReference>
<comment type="caution">
    <text evidence="16">The sequence shown here is derived from an EMBL/GenBank/DDBJ whole genome shotgun (WGS) entry which is preliminary data.</text>
</comment>
<keyword evidence="9" id="KW-0804">Transcription</keyword>
<dbReference type="EMBL" id="JAWXYG010000005">
    <property type="protein sequence ID" value="KAK4272092.1"/>
    <property type="molecule type" value="Genomic_DNA"/>
</dbReference>
<dbReference type="PROSITE" id="PS01359">
    <property type="entry name" value="ZF_PHD_1"/>
    <property type="match status" value="2"/>
</dbReference>
<evidence type="ECO:0000256" key="3">
    <source>
        <dbReference type="ARBA" id="ARBA00022723"/>
    </source>
</evidence>
<keyword evidence="7 11" id="KW-0103">Bromodomain</keyword>
<feature type="domain" description="PHD-type" evidence="15">
    <location>
        <begin position="1272"/>
        <end position="1322"/>
    </location>
</feature>
<keyword evidence="3" id="KW-0479">Metal-binding</keyword>
<keyword evidence="10" id="KW-0539">Nucleus</keyword>
<dbReference type="InterPro" id="IPR016177">
    <property type="entry name" value="DNA-bd_dom_sf"/>
</dbReference>
<keyword evidence="6" id="KW-0805">Transcription regulation</keyword>
<dbReference type="PANTHER" id="PTHR47162:SF8">
    <property type="entry name" value="METHYL-CPG-BINDING DOMAIN-CONTAINING PROTEIN 9"/>
    <property type="match status" value="1"/>
</dbReference>
<dbReference type="Pfam" id="PF15612">
    <property type="entry name" value="WHIM1"/>
    <property type="match status" value="1"/>
</dbReference>
<dbReference type="Gene3D" id="3.30.40.10">
    <property type="entry name" value="Zinc/RING finger domain, C3HC4 (zinc finger)"/>
    <property type="match status" value="2"/>
</dbReference>
<dbReference type="PANTHER" id="PTHR47162">
    <property type="entry name" value="OS02G0192300 PROTEIN"/>
    <property type="match status" value="1"/>
</dbReference>
<dbReference type="InterPro" id="IPR019786">
    <property type="entry name" value="Zinc_finger_PHD-type_CS"/>
</dbReference>
<feature type="domain" description="Bromo" evidence="14">
    <location>
        <begin position="1165"/>
        <end position="1213"/>
    </location>
</feature>
<evidence type="ECO:0000256" key="8">
    <source>
        <dbReference type="ARBA" id="ARBA00023125"/>
    </source>
</evidence>
<evidence type="ECO:0000256" key="10">
    <source>
        <dbReference type="ARBA" id="ARBA00023242"/>
    </source>
</evidence>
<feature type="region of interest" description="Disordered" evidence="13">
    <location>
        <begin position="1"/>
        <end position="25"/>
    </location>
</feature>
<organism evidence="16 17">
    <name type="scientific">Acacia crassicarpa</name>
    <name type="common">northern wattle</name>
    <dbReference type="NCBI Taxonomy" id="499986"/>
    <lineage>
        <taxon>Eukaryota</taxon>
        <taxon>Viridiplantae</taxon>
        <taxon>Streptophyta</taxon>
        <taxon>Embryophyta</taxon>
        <taxon>Tracheophyta</taxon>
        <taxon>Spermatophyta</taxon>
        <taxon>Magnoliopsida</taxon>
        <taxon>eudicotyledons</taxon>
        <taxon>Gunneridae</taxon>
        <taxon>Pentapetalae</taxon>
        <taxon>rosids</taxon>
        <taxon>fabids</taxon>
        <taxon>Fabales</taxon>
        <taxon>Fabaceae</taxon>
        <taxon>Caesalpinioideae</taxon>
        <taxon>mimosoid clade</taxon>
        <taxon>Acacieae</taxon>
        <taxon>Acacia</taxon>
    </lineage>
</organism>
<evidence type="ECO:0000259" key="14">
    <source>
        <dbReference type="PROSITE" id="PS50014"/>
    </source>
</evidence>
<keyword evidence="8" id="KW-0238">DNA-binding</keyword>
<dbReference type="InterPro" id="IPR001487">
    <property type="entry name" value="Bromodomain"/>
</dbReference>
<keyword evidence="17" id="KW-1185">Reference proteome</keyword>
<evidence type="ECO:0000313" key="17">
    <source>
        <dbReference type="Proteomes" id="UP001293593"/>
    </source>
</evidence>
<dbReference type="InterPro" id="IPR011011">
    <property type="entry name" value="Znf_FYVE_PHD"/>
</dbReference>
<dbReference type="InterPro" id="IPR019787">
    <property type="entry name" value="Znf_PHD-finger"/>
</dbReference>
<feature type="compositionally biased region" description="Basic residues" evidence="13">
    <location>
        <begin position="2212"/>
        <end position="2225"/>
    </location>
</feature>
<dbReference type="InterPro" id="IPR001965">
    <property type="entry name" value="Znf_PHD"/>
</dbReference>
<dbReference type="Pfam" id="PF05964">
    <property type="entry name" value="FYRN"/>
    <property type="match status" value="1"/>
</dbReference>
<evidence type="ECO:0000256" key="6">
    <source>
        <dbReference type="ARBA" id="ARBA00023015"/>
    </source>
</evidence>
<evidence type="ECO:0000256" key="9">
    <source>
        <dbReference type="ARBA" id="ARBA00023163"/>
    </source>
</evidence>
<dbReference type="SUPFAM" id="SSF57903">
    <property type="entry name" value="FYVE/PHD zinc finger"/>
    <property type="match status" value="2"/>
</dbReference>
<comment type="similarity">
    <text evidence="2">Belongs to the WAL family.</text>
</comment>
<sequence>MMELTDSGDELSDHKLPQDSRSGLGIDLNEIPSPSFAETLPDSIDIVRAYHENPAPPPGGPAGIPGDVRGSTCGACGKPEARGHVVVCDGCERGYHLGCAGMRGRQAVNIDEWVCGECVSSGVKSKRWPLGVKSKHLLDINASPPSDADGEGSEELQDMRKHTQGHNSFSANSFGAPLTYSTFFNGNAIGFQKASGVVTHAVRVGFEDVLNHTHSVTRNFEEVDMGLPPGRHRNSKNTASGNPGDAILQALRDFISERHGVLEEGWKVEFRQPMGNSELYAVYCAPDGKIFDSVFEVACYLGLMPGYNSLESEMRNNRAVSSLGGSHLTRKRKSARLPVPNGFAERRESFANSCFKDPPLDAASAECANACGNISEATLSIRREDDHSGPQQSADGLPLQFEDFFVLSLGKVDDRPSYCDANIIWPVGYKSCWHDQITGSIFTCEVLDGGDSGPIFRVRRCSCSDFSIPVGSTILSLSNPCQFVSQTNEGEGKMNDNLECDDDESIQMILDDSCNPTENDILSCLESCSSEAHDSHRLDVSQSAAGPVQEETHNLSDDLGSIGEIMVEQCSSSSAWKDISQKLVNACSEICKQKGTLKLYCKHAGNETCVYKWNIRNGKNETHPTSFAKFCGSPALGIPAMVQADDDLESLNEVLGKWLEQDRFGLDVEFVQEVLELLPGVEGFSRYEFLNTRSNGSSLLTVGNGFLVADWRDRSQYQEEAVQGLYRRHKKVKLAKECAKEDRCPPPGKPLSSRVPFELVGDVFQAWELLCRFHEILGLKEPLSLDELEKELVNPWFNGSVVSEKPEGDGSGGPILSPNCEAAPSVSAESPHAFIQVETEAMKEAAQVKLASLTYTRCFGASLTKAHNSLLEVLIGELQSKVAALVDPNFDPGELRTRRGRRKDIDNAVPARRAKLNMLPINELTWPELSRRYILAFLSMDGNLESPEITTRESGKVFRCLQGDGGLLCGSLTGVAGMEADALLLAEATKKIFGSMSSGSDVLTFEDEESDAKDACEKTPANDGNIPEWAQLLEPVRKLPTNVGTRIRKCVYDALLKDPPEWARNILQHSISKEVYKGNASGPTKKAVLSVLADVCGEAPQQKPSKARRKKTVISISDIIMKQCRIVLRRAAAADDSKVFCNLLGQKLINSSDNDDEGLLGSPAMVSRPLDFRTIDLRLAAGAYGGSHEAFLEDVHELWNNVHIAFGDQPDLVELADKLSENFESLYDSEVLTYVQRFREYAKLGNLSAEMRKEVENFLASTSEIPKAPWDEGVCKVCGIDRDDDSVLLCDTCDAEYHTYCLNPPLARIPEGNWYCPSCVDNRHAVQDVSQCSKLIGKPRSKKFKGEVTSLYLEALSHLLSVMEEKEYWEYSVGERTILLKFLCDELLNTSLIRQHLEQCAESSAESHQKLRALSAEWKSLKIKEEILSTKAAKIDTCSVVTTEEVPKEGLPGSLSNHGKCLVRPANNFGVFADGLHSEEINREKNGFNRVDKSVSATNSETDSQNRNPINMEGQLKNVSAAVDSSQLPTNMTSCVDSQCSDKSTNPFSIANNMPQEINSSGGAVHIQGNRQKCVGGDESLDLHEQGVPFDVPKSAVNESEQYHLELNAIRHDISLLQESITSIESQLLKLSVRREFLGIDLLGRFYWASVMPGGSPCILADSTSLMLHEGRMNNSRDPVDKISAMKNCALSGKDTYQTLGLMKDLSSLMSLPRNTVGCNLPWVVYQTDAEIEELLCWLKDIDPRERELKDSIMIWQKSRFQELIHIQNEDQVEPQGSSPLLGDRERIVSDSLVTKATSLIEKKYGPFLELGTLEALKKRGKKVRTSNDDKLCRCQCLEPIWPSRQHCISCHKTLLNDVELEGHNDCKCSAALPTSEKNKDTSGSSKGRGNVKFETTHGKVRGNAETGGTSTNGGSELSSRLIKFSNQDSTCPYNFEDVCSKFVTEDSNKELIKEIGLIDSNGIPSFVLSVSPYVSDSTVMLISNKKDEYVAGGSKASEGQIPEGNEGSGMCHDHISGIPIRSSNVNENNKAGKSSRSTLGSSGQRDGKSLFSVPASQVGTDSCCVVPQSSLRPLVGKVSHILRLLKIGLLDMDAALPEVALRPSKAQLERRQAWRAFVKSARTIYEMVQATITLEDMIKTEYLRNDWWYWSSLSAAAKSSTLSSLALRIYTLDSAIMYERMSSSSFTDCLEPSVVTEQKASATLDAEKSKAIRKSSRKRKEPDG</sequence>
<evidence type="ECO:0008006" key="18">
    <source>
        <dbReference type="Google" id="ProtNLM"/>
    </source>
</evidence>
<dbReference type="SUPFAM" id="SSF54171">
    <property type="entry name" value="DNA-binding domain"/>
    <property type="match status" value="1"/>
</dbReference>
<evidence type="ECO:0000256" key="13">
    <source>
        <dbReference type="SAM" id="MobiDB-lite"/>
    </source>
</evidence>
<evidence type="ECO:0000313" key="16">
    <source>
        <dbReference type="EMBL" id="KAK4272092.1"/>
    </source>
</evidence>
<feature type="compositionally biased region" description="Low complexity" evidence="13">
    <location>
        <begin position="1904"/>
        <end position="1917"/>
    </location>
</feature>
<dbReference type="GO" id="GO:0000785">
    <property type="term" value="C:chromatin"/>
    <property type="evidence" value="ECO:0007669"/>
    <property type="project" value="UniProtKB-ARBA"/>
</dbReference>
<dbReference type="CDD" id="cd15519">
    <property type="entry name" value="PHD1_Lid2p_like"/>
    <property type="match status" value="1"/>
</dbReference>
<evidence type="ECO:0000256" key="4">
    <source>
        <dbReference type="ARBA" id="ARBA00022771"/>
    </source>
</evidence>
<keyword evidence="5" id="KW-0862">Zinc</keyword>
<feature type="compositionally biased region" description="Acidic residues" evidence="13">
    <location>
        <begin position="1"/>
        <end position="10"/>
    </location>
</feature>
<dbReference type="InterPro" id="IPR013083">
    <property type="entry name" value="Znf_RING/FYVE/PHD"/>
</dbReference>
<dbReference type="GO" id="GO:0005634">
    <property type="term" value="C:nucleus"/>
    <property type="evidence" value="ECO:0007669"/>
    <property type="project" value="UniProtKB-SubCell"/>
</dbReference>
<feature type="compositionally biased region" description="Polar residues" evidence="13">
    <location>
        <begin position="2023"/>
        <end position="2045"/>
    </location>
</feature>
<proteinExistence type="inferred from homology"/>
<protein>
    <recommendedName>
        <fullName evidence="18">Methyl-CpG-binding domain-containing protein 9</fullName>
    </recommendedName>
</protein>
<name>A0AAE1MLA2_9FABA</name>
<evidence type="ECO:0000256" key="1">
    <source>
        <dbReference type="ARBA" id="ARBA00004123"/>
    </source>
</evidence>
<dbReference type="InterPro" id="IPR036427">
    <property type="entry name" value="Bromodomain-like_sf"/>
</dbReference>
<dbReference type="Gene3D" id="3.30.160.360">
    <property type="match status" value="1"/>
</dbReference>
<comment type="subcellular location">
    <subcellularLocation>
        <location evidence="1">Nucleus</location>
    </subcellularLocation>
</comment>
<dbReference type="CDD" id="cd15489">
    <property type="entry name" value="PHD_SF"/>
    <property type="match status" value="1"/>
</dbReference>
<dbReference type="Gene3D" id="1.20.920.10">
    <property type="entry name" value="Bromodomain-like"/>
    <property type="match status" value="1"/>
</dbReference>
<reference evidence="16" key="1">
    <citation type="submission" date="2023-10" db="EMBL/GenBank/DDBJ databases">
        <title>Chromosome-level genome of the transformable northern wattle, Acacia crassicarpa.</title>
        <authorList>
            <person name="Massaro I."/>
            <person name="Sinha N.R."/>
            <person name="Poethig S."/>
            <person name="Leichty A.R."/>
        </authorList>
    </citation>
    <scope>NUCLEOTIDE SEQUENCE</scope>
    <source>
        <strain evidence="16">Acra3RX</strain>
        <tissue evidence="16">Leaf</tissue>
    </source>
</reference>
<dbReference type="SMART" id="SM00249">
    <property type="entry name" value="PHD"/>
    <property type="match status" value="2"/>
</dbReference>
<evidence type="ECO:0000256" key="11">
    <source>
        <dbReference type="PROSITE-ProRule" id="PRU00035"/>
    </source>
</evidence>
<dbReference type="PROSITE" id="PS50014">
    <property type="entry name" value="BROMODOMAIN_2"/>
    <property type="match status" value="1"/>
</dbReference>